<name>A0A1B3WDU8_9FIRM</name>
<dbReference type="CDD" id="cd03424">
    <property type="entry name" value="NUDIX_ADPRase_Nudt5_UGPPase_Nudt14"/>
    <property type="match status" value="1"/>
</dbReference>
<keyword evidence="2 4" id="KW-0378">Hydrolase</keyword>
<dbReference type="GO" id="GO:0005829">
    <property type="term" value="C:cytosol"/>
    <property type="evidence" value="ECO:0007669"/>
    <property type="project" value="TreeGrafter"/>
</dbReference>
<protein>
    <submittedName>
        <fullName evidence="4">NUDIX hydrolase</fullName>
    </submittedName>
</protein>
<proteinExistence type="predicted"/>
<evidence type="ECO:0000313" key="6">
    <source>
        <dbReference type="Proteomes" id="UP000094757"/>
    </source>
</evidence>
<dbReference type="OrthoDB" id="9806150at2"/>
<dbReference type="FunFam" id="3.90.79.10:FF:000024">
    <property type="entry name" value="ADP-ribose pyrophosphatase"/>
    <property type="match status" value="1"/>
</dbReference>
<evidence type="ECO:0000259" key="3">
    <source>
        <dbReference type="PROSITE" id="PS51462"/>
    </source>
</evidence>
<dbReference type="GO" id="GO:0006753">
    <property type="term" value="P:nucleoside phosphate metabolic process"/>
    <property type="evidence" value="ECO:0007669"/>
    <property type="project" value="TreeGrafter"/>
</dbReference>
<evidence type="ECO:0000313" key="5">
    <source>
        <dbReference type="EMBL" id="RID94956.1"/>
    </source>
</evidence>
<organism evidence="4 6">
    <name type="scientific">Dialister pneumosintes</name>
    <dbReference type="NCBI Taxonomy" id="39950"/>
    <lineage>
        <taxon>Bacteria</taxon>
        <taxon>Bacillati</taxon>
        <taxon>Bacillota</taxon>
        <taxon>Negativicutes</taxon>
        <taxon>Veillonellales</taxon>
        <taxon>Veillonellaceae</taxon>
        <taxon>Dialister</taxon>
    </lineage>
</organism>
<sequence>MSIEKEKRIHRKSVFNGHLVQVYLDEVQLAGKLAQREVVLHQDACAIIPVTADRQVLFVEQYRYAIEQVLLELPAGKVDFGEEADACAKRELEEETGYIGDLIPIGAVYTSPGFCNELIHLYIAKNLVKTKQHLDEGEFLNVVSIPLEEIWKLIKQGQITDAKTLAAFTLAKEHL</sequence>
<evidence type="ECO:0000256" key="2">
    <source>
        <dbReference type="ARBA" id="ARBA00022801"/>
    </source>
</evidence>
<dbReference type="SUPFAM" id="SSF55811">
    <property type="entry name" value="Nudix"/>
    <property type="match status" value="1"/>
</dbReference>
<dbReference type="EMBL" id="CP017037">
    <property type="protein sequence ID" value="AOH39139.1"/>
    <property type="molecule type" value="Genomic_DNA"/>
</dbReference>
<evidence type="ECO:0000256" key="1">
    <source>
        <dbReference type="ARBA" id="ARBA00001946"/>
    </source>
</evidence>
<feature type="domain" description="Nudix hydrolase" evidence="3">
    <location>
        <begin position="40"/>
        <end position="167"/>
    </location>
</feature>
<dbReference type="InterPro" id="IPR000086">
    <property type="entry name" value="NUDIX_hydrolase_dom"/>
</dbReference>
<dbReference type="AlphaFoldDB" id="A0A1B3WDU8"/>
<dbReference type="GO" id="GO:0016787">
    <property type="term" value="F:hydrolase activity"/>
    <property type="evidence" value="ECO:0007669"/>
    <property type="project" value="UniProtKB-KW"/>
</dbReference>
<evidence type="ECO:0000313" key="7">
    <source>
        <dbReference type="Proteomes" id="UP000266262"/>
    </source>
</evidence>
<dbReference type="Pfam" id="PF00293">
    <property type="entry name" value="NUDIX"/>
    <property type="match status" value="1"/>
</dbReference>
<reference evidence="5 7" key="3">
    <citation type="submission" date="2018-08" db="EMBL/GenBank/DDBJ databases">
        <title>Draft genome sequence of Dialister pneumosintes KCOM 1685.</title>
        <authorList>
            <person name="Kook J.-K."/>
            <person name="Park S.-N."/>
            <person name="Lim Y.K."/>
        </authorList>
    </citation>
    <scope>NUCLEOTIDE SEQUENCE [LARGE SCALE GENOMIC DNA]</scope>
    <source>
        <strain evidence="5 7">KCOM 1685</strain>
    </source>
</reference>
<dbReference type="GO" id="GO:0019693">
    <property type="term" value="P:ribose phosphate metabolic process"/>
    <property type="evidence" value="ECO:0007669"/>
    <property type="project" value="TreeGrafter"/>
</dbReference>
<dbReference type="STRING" id="39950.BCB69_03675"/>
<dbReference type="EMBL" id="QWKU01000001">
    <property type="protein sequence ID" value="RID94956.1"/>
    <property type="molecule type" value="Genomic_DNA"/>
</dbReference>
<dbReference type="PROSITE" id="PS51462">
    <property type="entry name" value="NUDIX"/>
    <property type="match status" value="1"/>
</dbReference>
<gene>
    <name evidence="4" type="ORF">BCB69_03675</name>
    <name evidence="5" type="ORF">DX915_05665</name>
</gene>
<dbReference type="PANTHER" id="PTHR11839:SF18">
    <property type="entry name" value="NUDIX HYDROLASE DOMAIN-CONTAINING PROTEIN"/>
    <property type="match status" value="1"/>
</dbReference>
<comment type="cofactor">
    <cofactor evidence="1">
        <name>Mg(2+)</name>
        <dbReference type="ChEBI" id="CHEBI:18420"/>
    </cofactor>
</comment>
<keyword evidence="7" id="KW-1185">Reference proteome</keyword>
<dbReference type="PANTHER" id="PTHR11839">
    <property type="entry name" value="UDP/ADP-SUGAR PYROPHOSPHATASE"/>
    <property type="match status" value="1"/>
</dbReference>
<evidence type="ECO:0000313" key="4">
    <source>
        <dbReference type="EMBL" id="AOH39139.1"/>
    </source>
</evidence>
<dbReference type="InterPro" id="IPR015797">
    <property type="entry name" value="NUDIX_hydrolase-like_dom_sf"/>
</dbReference>
<dbReference type="Gene3D" id="3.90.79.10">
    <property type="entry name" value="Nucleoside Triphosphate Pyrophosphohydrolase"/>
    <property type="match status" value="1"/>
</dbReference>
<dbReference type="Proteomes" id="UP000266262">
    <property type="component" value="Unassembled WGS sequence"/>
</dbReference>
<dbReference type="PROSITE" id="PS00893">
    <property type="entry name" value="NUDIX_BOX"/>
    <property type="match status" value="1"/>
</dbReference>
<dbReference type="Proteomes" id="UP000094757">
    <property type="component" value="Chromosome"/>
</dbReference>
<dbReference type="RefSeq" id="WP_022513203.1">
    <property type="nucleotide sequence ID" value="NZ_CP017037.1"/>
</dbReference>
<dbReference type="KEGG" id="dpn:BCB69_03675"/>
<reference evidence="6" key="2">
    <citation type="submission" date="2016-08" db="EMBL/GenBank/DDBJ databases">
        <authorList>
            <person name="Holder M.E."/>
            <person name="Ajami N.J."/>
            <person name="Petrosino J.F."/>
        </authorList>
    </citation>
    <scope>NUCLEOTIDE SEQUENCE [LARGE SCALE GENOMIC DNA]</scope>
    <source>
        <strain evidence="6">F0677</strain>
    </source>
</reference>
<dbReference type="InterPro" id="IPR020084">
    <property type="entry name" value="NUDIX_hydrolase_CS"/>
</dbReference>
<accession>A0A1B3WDU8</accession>
<reference evidence="4" key="1">
    <citation type="submission" date="2016-08" db="EMBL/GenBank/DDBJ databases">
        <authorList>
            <person name="Seilhamer J.J."/>
        </authorList>
    </citation>
    <scope>NUCLEOTIDE SEQUENCE [LARGE SCALE GENOMIC DNA]</scope>
    <source>
        <strain evidence="4">F0677</strain>
    </source>
</reference>